<dbReference type="EMBL" id="BMAO01036356">
    <property type="protein sequence ID" value="GFR10009.1"/>
    <property type="molecule type" value="Genomic_DNA"/>
</dbReference>
<protein>
    <submittedName>
        <fullName evidence="1">Uncharacterized protein</fullName>
    </submittedName>
</protein>
<evidence type="ECO:0000313" key="2">
    <source>
        <dbReference type="Proteomes" id="UP000887116"/>
    </source>
</evidence>
<gene>
    <name evidence="1" type="ORF">TNCT_589141</name>
</gene>
<keyword evidence="2" id="KW-1185">Reference proteome</keyword>
<accession>A0A8X6HUU3</accession>
<evidence type="ECO:0000313" key="1">
    <source>
        <dbReference type="EMBL" id="GFR10009.1"/>
    </source>
</evidence>
<dbReference type="Proteomes" id="UP000887116">
    <property type="component" value="Unassembled WGS sequence"/>
</dbReference>
<reference evidence="1" key="1">
    <citation type="submission" date="2020-07" db="EMBL/GenBank/DDBJ databases">
        <title>Multicomponent nature underlies the extraordinary mechanical properties of spider dragline silk.</title>
        <authorList>
            <person name="Kono N."/>
            <person name="Nakamura H."/>
            <person name="Mori M."/>
            <person name="Yoshida Y."/>
            <person name="Ohtoshi R."/>
            <person name="Malay A.D."/>
            <person name="Moran D.A.P."/>
            <person name="Tomita M."/>
            <person name="Numata K."/>
            <person name="Arakawa K."/>
        </authorList>
    </citation>
    <scope>NUCLEOTIDE SEQUENCE</scope>
</reference>
<proteinExistence type="predicted"/>
<comment type="caution">
    <text evidence="1">The sequence shown here is derived from an EMBL/GenBank/DDBJ whole genome shotgun (WGS) entry which is preliminary data.</text>
</comment>
<dbReference type="AlphaFoldDB" id="A0A8X6HUU3"/>
<name>A0A8X6HUU3_TRICU</name>
<sequence>MSSGFRRPFLGEDTHRKHYYFGFFHTSGIGAEGKRKSRALCVCEEEFRELRFLIETESFVREVCNG</sequence>
<organism evidence="1 2">
    <name type="scientific">Trichonephila clavata</name>
    <name type="common">Joro spider</name>
    <name type="synonym">Nephila clavata</name>
    <dbReference type="NCBI Taxonomy" id="2740835"/>
    <lineage>
        <taxon>Eukaryota</taxon>
        <taxon>Metazoa</taxon>
        <taxon>Ecdysozoa</taxon>
        <taxon>Arthropoda</taxon>
        <taxon>Chelicerata</taxon>
        <taxon>Arachnida</taxon>
        <taxon>Araneae</taxon>
        <taxon>Araneomorphae</taxon>
        <taxon>Entelegynae</taxon>
        <taxon>Araneoidea</taxon>
        <taxon>Nephilidae</taxon>
        <taxon>Trichonephila</taxon>
    </lineage>
</organism>